<dbReference type="HOGENOM" id="CLU_058778_0_0_9"/>
<proteinExistence type="predicted"/>
<dbReference type="PANTHER" id="PTHR45138">
    <property type="entry name" value="REGULATORY COMPONENTS OF SENSORY TRANSDUCTION SYSTEM"/>
    <property type="match status" value="1"/>
</dbReference>
<feature type="transmembrane region" description="Helical" evidence="1">
    <location>
        <begin position="178"/>
        <end position="197"/>
    </location>
</feature>
<dbReference type="EMBL" id="ADLN01000008">
    <property type="protein sequence ID" value="EHI61104.1"/>
    <property type="molecule type" value="Genomic_DNA"/>
</dbReference>
<dbReference type="Pfam" id="PF00990">
    <property type="entry name" value="GGDEF"/>
    <property type="match status" value="1"/>
</dbReference>
<gene>
    <name evidence="3" type="ORF">HMPREF9473_00918</name>
</gene>
<dbReference type="InterPro" id="IPR050469">
    <property type="entry name" value="Diguanylate_Cyclase"/>
</dbReference>
<comment type="caution">
    <text evidence="3">The sequence shown here is derived from an EMBL/GenBank/DDBJ whole genome shotgun (WGS) entry which is preliminary data.</text>
</comment>
<dbReference type="Proteomes" id="UP000005384">
    <property type="component" value="Unassembled WGS sequence"/>
</dbReference>
<organism evidence="3 4">
    <name type="scientific">Hungatella hathewayi WAL-18680</name>
    <dbReference type="NCBI Taxonomy" id="742737"/>
    <lineage>
        <taxon>Bacteria</taxon>
        <taxon>Bacillati</taxon>
        <taxon>Bacillota</taxon>
        <taxon>Clostridia</taxon>
        <taxon>Lachnospirales</taxon>
        <taxon>Lachnospiraceae</taxon>
        <taxon>Hungatella</taxon>
    </lineage>
</organism>
<dbReference type="Gene3D" id="3.30.70.270">
    <property type="match status" value="1"/>
</dbReference>
<name>G5IBP1_9FIRM</name>
<evidence type="ECO:0000256" key="1">
    <source>
        <dbReference type="SAM" id="Phobius"/>
    </source>
</evidence>
<keyword evidence="1" id="KW-1133">Transmembrane helix</keyword>
<evidence type="ECO:0000313" key="3">
    <source>
        <dbReference type="EMBL" id="EHI61104.1"/>
    </source>
</evidence>
<dbReference type="OrthoDB" id="9805474at2"/>
<keyword evidence="4" id="KW-1185">Reference proteome</keyword>
<sequence>MGRFGYIQINMFAALMLLILYINSKSKFPYSRNSKRFRKIITLMILTLVTDTAIRVFDGQGAAWVSTAMWVCVWLYYAAVDMLAYGWFLFTYANLYEDRDLIEHKWLILFTSAPLLVLVLMMTGWPGLVFGVDGQNHYVRGAAFLLQCFVWAAYILAAGGMAFFLRRKANMREKREEYVYLAYFPVLPLAGGLLQLVVKDMAAIWPFTVASMVMVYVKMQRTQISLDPMTGLNNRSRFNQFIQSKIDGGRNQNPWYLLLIDVDKFKQINDSFGHMAGDAALIKVASVLKRTFGKMNAFIARYGGDEFVVVLECRKEKDILNAMQQLDTMLEHENRHENTPYQLCCSAGYVRFDGEIMKTKEQLIAAADKEMYLQKKSRNA</sequence>
<protein>
    <recommendedName>
        <fullName evidence="2">GGDEF domain-containing protein</fullName>
    </recommendedName>
</protein>
<dbReference type="GO" id="GO:0052621">
    <property type="term" value="F:diguanylate cyclase activity"/>
    <property type="evidence" value="ECO:0007669"/>
    <property type="project" value="TreeGrafter"/>
</dbReference>
<dbReference type="RefSeq" id="WP_006778904.1">
    <property type="nucleotide sequence ID" value="NZ_CP040506.1"/>
</dbReference>
<feature type="transmembrane region" description="Helical" evidence="1">
    <location>
        <begin position="203"/>
        <end position="219"/>
    </location>
</feature>
<dbReference type="PANTHER" id="PTHR45138:SF9">
    <property type="entry name" value="DIGUANYLATE CYCLASE DGCM-RELATED"/>
    <property type="match status" value="1"/>
</dbReference>
<keyword evidence="1" id="KW-0472">Membrane</keyword>
<dbReference type="InterPro" id="IPR000160">
    <property type="entry name" value="GGDEF_dom"/>
</dbReference>
<feature type="transmembrane region" description="Helical" evidence="1">
    <location>
        <begin position="107"/>
        <end position="132"/>
    </location>
</feature>
<dbReference type="PATRIC" id="fig|742737.3.peg.917"/>
<dbReference type="InterPro" id="IPR043128">
    <property type="entry name" value="Rev_trsase/Diguanyl_cyclase"/>
</dbReference>
<dbReference type="AlphaFoldDB" id="G5IBP1"/>
<feature type="transmembrane region" description="Helical" evidence="1">
    <location>
        <begin position="74"/>
        <end position="95"/>
    </location>
</feature>
<feature type="transmembrane region" description="Helical" evidence="1">
    <location>
        <begin position="6"/>
        <end position="24"/>
    </location>
</feature>
<evidence type="ECO:0000259" key="2">
    <source>
        <dbReference type="PROSITE" id="PS50887"/>
    </source>
</evidence>
<feature type="transmembrane region" description="Helical" evidence="1">
    <location>
        <begin position="36"/>
        <end position="54"/>
    </location>
</feature>
<feature type="transmembrane region" description="Helical" evidence="1">
    <location>
        <begin position="144"/>
        <end position="166"/>
    </location>
</feature>
<keyword evidence="1" id="KW-0812">Transmembrane</keyword>
<feature type="domain" description="GGDEF" evidence="2">
    <location>
        <begin position="253"/>
        <end position="380"/>
    </location>
</feature>
<dbReference type="PROSITE" id="PS50887">
    <property type="entry name" value="GGDEF"/>
    <property type="match status" value="1"/>
</dbReference>
<dbReference type="NCBIfam" id="TIGR00254">
    <property type="entry name" value="GGDEF"/>
    <property type="match status" value="1"/>
</dbReference>
<reference evidence="3 4" key="1">
    <citation type="submission" date="2011-08" db="EMBL/GenBank/DDBJ databases">
        <title>The Genome Sequence of Clostridium hathewayi WAL-18680.</title>
        <authorList>
            <consortium name="The Broad Institute Genome Sequencing Platform"/>
            <person name="Earl A."/>
            <person name="Ward D."/>
            <person name="Feldgarden M."/>
            <person name="Gevers D."/>
            <person name="Finegold S.M."/>
            <person name="Summanen P.H."/>
            <person name="Molitoris D.R."/>
            <person name="Song M."/>
            <person name="Daigneault M."/>
            <person name="Allen-Vercoe E."/>
            <person name="Young S.K."/>
            <person name="Zeng Q."/>
            <person name="Gargeya S."/>
            <person name="Fitzgerald M."/>
            <person name="Haas B."/>
            <person name="Abouelleil A."/>
            <person name="Alvarado L."/>
            <person name="Arachchi H.M."/>
            <person name="Berlin A."/>
            <person name="Brown A."/>
            <person name="Chapman S.B."/>
            <person name="Chen Z."/>
            <person name="Dunbar C."/>
            <person name="Freedman E."/>
            <person name="Gearin G."/>
            <person name="Gellesch M."/>
            <person name="Goldberg J."/>
            <person name="Griggs A."/>
            <person name="Gujja S."/>
            <person name="Heiman D."/>
            <person name="Howarth C."/>
            <person name="Larson L."/>
            <person name="Lui A."/>
            <person name="MacDonald P.J.P."/>
            <person name="Montmayeur A."/>
            <person name="Murphy C."/>
            <person name="Neiman D."/>
            <person name="Pearson M."/>
            <person name="Priest M."/>
            <person name="Roberts A."/>
            <person name="Saif S."/>
            <person name="Shea T."/>
            <person name="Shenoy N."/>
            <person name="Sisk P."/>
            <person name="Stolte C."/>
            <person name="Sykes S."/>
            <person name="Wortman J."/>
            <person name="Nusbaum C."/>
            <person name="Birren B."/>
        </authorList>
    </citation>
    <scope>NUCLEOTIDE SEQUENCE [LARGE SCALE GENOMIC DNA]</scope>
    <source>
        <strain evidence="3 4">WAL-18680</strain>
    </source>
</reference>
<evidence type="ECO:0000313" key="4">
    <source>
        <dbReference type="Proteomes" id="UP000005384"/>
    </source>
</evidence>
<dbReference type="SMART" id="SM00267">
    <property type="entry name" value="GGDEF"/>
    <property type="match status" value="1"/>
</dbReference>
<dbReference type="CDD" id="cd01949">
    <property type="entry name" value="GGDEF"/>
    <property type="match status" value="1"/>
</dbReference>
<dbReference type="SUPFAM" id="SSF55073">
    <property type="entry name" value="Nucleotide cyclase"/>
    <property type="match status" value="1"/>
</dbReference>
<accession>G5IBP1</accession>
<dbReference type="InterPro" id="IPR029787">
    <property type="entry name" value="Nucleotide_cyclase"/>
</dbReference>